<gene>
    <name evidence="1" type="ORF">FHW12_001160</name>
</gene>
<dbReference type="Proteomes" id="UP000550401">
    <property type="component" value="Unassembled WGS sequence"/>
</dbReference>
<dbReference type="EMBL" id="JACGXL010000001">
    <property type="protein sequence ID" value="MBA8886969.1"/>
    <property type="molecule type" value="Genomic_DNA"/>
</dbReference>
<proteinExistence type="predicted"/>
<organism evidence="1 2">
    <name type="scientific">Dokdonella fugitiva</name>
    <dbReference type="NCBI Taxonomy" id="328517"/>
    <lineage>
        <taxon>Bacteria</taxon>
        <taxon>Pseudomonadati</taxon>
        <taxon>Pseudomonadota</taxon>
        <taxon>Gammaproteobacteria</taxon>
        <taxon>Lysobacterales</taxon>
        <taxon>Rhodanobacteraceae</taxon>
        <taxon>Dokdonella</taxon>
    </lineage>
</organism>
<protein>
    <submittedName>
        <fullName evidence="1">Uncharacterized protein</fullName>
    </submittedName>
</protein>
<comment type="caution">
    <text evidence="1">The sequence shown here is derived from an EMBL/GenBank/DDBJ whole genome shotgun (WGS) entry which is preliminary data.</text>
</comment>
<evidence type="ECO:0000313" key="2">
    <source>
        <dbReference type="Proteomes" id="UP000550401"/>
    </source>
</evidence>
<sequence length="78" mass="8114">MPVGIPSAIDTIVVPPGVYTMSSQGTYGDEAANQTGDFDIAGSVVVHGIDARSTVIVAPPRDRVFDVHNAATPYDVTI</sequence>
<accession>A0A839EZ75</accession>
<keyword evidence="2" id="KW-1185">Reference proteome</keyword>
<reference evidence="1 2" key="1">
    <citation type="submission" date="2020-07" db="EMBL/GenBank/DDBJ databases">
        <title>Genomic Encyclopedia of Type Strains, Phase IV (KMG-V): Genome sequencing to study the core and pangenomes of soil and plant-associated prokaryotes.</title>
        <authorList>
            <person name="Whitman W."/>
        </authorList>
    </citation>
    <scope>NUCLEOTIDE SEQUENCE [LARGE SCALE GENOMIC DNA]</scope>
    <source>
        <strain evidence="1 2">RH2WT43</strain>
    </source>
</reference>
<dbReference type="RefSeq" id="WP_182529998.1">
    <property type="nucleotide sequence ID" value="NZ_JACGXL010000001.1"/>
</dbReference>
<dbReference type="AlphaFoldDB" id="A0A839EZ75"/>
<name>A0A839EZ75_9GAMM</name>
<evidence type="ECO:0000313" key="1">
    <source>
        <dbReference type="EMBL" id="MBA8886969.1"/>
    </source>
</evidence>